<sequence length="348" mass="40128">MDFHNTLIKWYLQNKRDLPWRNTTDPYQIWLSEIMLQQTRVAQGMPYFFAFTKEFPTVFDLANASEEQVLKLWQGLGYYSRARNLHKTAKYVAFDLGGSFPAAYKELLSLKGVGEYTAAAIASFSYNEAVPVVDGNVFRVLSRYFDIESDIAIPATKKEFTELAYELMPKDNPAIFNQAIMEFGALQCVPKSPNCTICDFNDSCAALQKKKVMDLPVKSKKVKVTNRFFNYLILEDALGNTQIQKRTAKGIWHNLYEFPLLETKEIEGFDFVSEAVKNDLFCSYTIIGIEEYHNAALVHKLSHQHLHIQFWKIKIEEVIEKGVNMVDVKAFPFPIVIYNFLEKQELIC</sequence>
<dbReference type="SMART" id="SM00478">
    <property type="entry name" value="ENDO3c"/>
    <property type="match status" value="1"/>
</dbReference>
<name>A0A226IAK2_9FLAO</name>
<keyword evidence="8 14" id="KW-0227">DNA damage</keyword>
<dbReference type="AlphaFoldDB" id="A0A226IAK2"/>
<evidence type="ECO:0000313" key="17">
    <source>
        <dbReference type="Proteomes" id="UP000198336"/>
    </source>
</evidence>
<proteinExistence type="inferred from homology"/>
<dbReference type="Pfam" id="PF00633">
    <property type="entry name" value="HHH"/>
    <property type="match status" value="1"/>
</dbReference>
<dbReference type="InterPro" id="IPR023170">
    <property type="entry name" value="HhH_base_excis_C"/>
</dbReference>
<dbReference type="InterPro" id="IPR011257">
    <property type="entry name" value="DNA_glycosylase"/>
</dbReference>
<evidence type="ECO:0000256" key="13">
    <source>
        <dbReference type="ARBA" id="ARBA00023295"/>
    </source>
</evidence>
<comment type="function">
    <text evidence="2">Adenine glycosylase active on G-A mispairs. MutY also corrects error-prone DNA synthesis past GO lesions which are due to the oxidatively damaged form of guanine: 7,8-dihydro-8-oxoguanine (8-oxo-dGTP).</text>
</comment>
<dbReference type="GO" id="GO:0046872">
    <property type="term" value="F:metal ion binding"/>
    <property type="evidence" value="ECO:0007669"/>
    <property type="project" value="UniProtKB-UniRule"/>
</dbReference>
<evidence type="ECO:0000256" key="9">
    <source>
        <dbReference type="ARBA" id="ARBA00022801"/>
    </source>
</evidence>
<dbReference type="GO" id="GO:0032357">
    <property type="term" value="F:oxidized purine DNA binding"/>
    <property type="evidence" value="ECO:0007669"/>
    <property type="project" value="TreeGrafter"/>
</dbReference>
<dbReference type="GO" id="GO:0006298">
    <property type="term" value="P:mismatch repair"/>
    <property type="evidence" value="ECO:0007669"/>
    <property type="project" value="TreeGrafter"/>
</dbReference>
<evidence type="ECO:0000256" key="4">
    <source>
        <dbReference type="ARBA" id="ARBA00012045"/>
    </source>
</evidence>
<dbReference type="GO" id="GO:0006284">
    <property type="term" value="P:base-excision repair"/>
    <property type="evidence" value="ECO:0007669"/>
    <property type="project" value="UniProtKB-UniRule"/>
</dbReference>
<dbReference type="NCBIfam" id="TIGR01084">
    <property type="entry name" value="mutY"/>
    <property type="match status" value="1"/>
</dbReference>
<dbReference type="EMBL" id="MUHA01000003">
    <property type="protein sequence ID" value="OXB03011.1"/>
    <property type="molecule type" value="Genomic_DNA"/>
</dbReference>
<dbReference type="InterPro" id="IPR003265">
    <property type="entry name" value="HhH-GPD_domain"/>
</dbReference>
<evidence type="ECO:0000256" key="2">
    <source>
        <dbReference type="ARBA" id="ARBA00002933"/>
    </source>
</evidence>
<keyword evidence="10 14" id="KW-0408">Iron</keyword>
<dbReference type="Pfam" id="PF00730">
    <property type="entry name" value="HhH-GPD"/>
    <property type="match status" value="1"/>
</dbReference>
<comment type="cofactor">
    <cofactor evidence="14">
        <name>[4Fe-4S] cluster</name>
        <dbReference type="ChEBI" id="CHEBI:49883"/>
    </cofactor>
    <text evidence="14">Binds 1 [4Fe-4S] cluster.</text>
</comment>
<accession>A0A226IAK2</accession>
<dbReference type="CDD" id="cd03431">
    <property type="entry name" value="NUDIX_DNA_Glycosylase_C-MutY"/>
    <property type="match status" value="1"/>
</dbReference>
<keyword evidence="11" id="KW-0411">Iron-sulfur</keyword>
<dbReference type="FunFam" id="1.10.340.30:FF:000002">
    <property type="entry name" value="Adenine DNA glycosylase"/>
    <property type="match status" value="1"/>
</dbReference>
<dbReference type="Gene3D" id="3.90.79.10">
    <property type="entry name" value="Nucleoside Triphosphate Pyrophosphohydrolase"/>
    <property type="match status" value="1"/>
</dbReference>
<reference evidence="16 17" key="1">
    <citation type="submission" date="2016-11" db="EMBL/GenBank/DDBJ databases">
        <title>Whole genomes of Flavobacteriaceae.</title>
        <authorList>
            <person name="Stine C."/>
            <person name="Li C."/>
            <person name="Tadesse D."/>
        </authorList>
    </citation>
    <scope>NUCLEOTIDE SEQUENCE [LARGE SCALE GENOMIC DNA]</scope>
    <source>
        <strain evidence="16 17">CCUG 59446</strain>
    </source>
</reference>
<dbReference type="RefSeq" id="WP_089052616.1">
    <property type="nucleotide sequence ID" value="NZ_MUHA01000003.1"/>
</dbReference>
<evidence type="ECO:0000256" key="1">
    <source>
        <dbReference type="ARBA" id="ARBA00000843"/>
    </source>
</evidence>
<dbReference type="GO" id="GO:0051539">
    <property type="term" value="F:4 iron, 4 sulfur cluster binding"/>
    <property type="evidence" value="ECO:0007669"/>
    <property type="project" value="UniProtKB-UniRule"/>
</dbReference>
<dbReference type="PANTHER" id="PTHR42944:SF1">
    <property type="entry name" value="ADENINE DNA GLYCOSYLASE"/>
    <property type="match status" value="1"/>
</dbReference>
<dbReference type="InterPro" id="IPR029119">
    <property type="entry name" value="MutY_C"/>
</dbReference>
<gene>
    <name evidence="16" type="ORF">B0A75_01990</name>
</gene>
<dbReference type="PANTHER" id="PTHR42944">
    <property type="entry name" value="ADENINE DNA GLYCOSYLASE"/>
    <property type="match status" value="1"/>
</dbReference>
<evidence type="ECO:0000256" key="14">
    <source>
        <dbReference type="RuleBase" id="RU365096"/>
    </source>
</evidence>
<dbReference type="InterPro" id="IPR000445">
    <property type="entry name" value="HhH_motif"/>
</dbReference>
<evidence type="ECO:0000256" key="12">
    <source>
        <dbReference type="ARBA" id="ARBA00023204"/>
    </source>
</evidence>
<evidence type="ECO:0000256" key="11">
    <source>
        <dbReference type="ARBA" id="ARBA00023014"/>
    </source>
</evidence>
<dbReference type="SUPFAM" id="SSF48150">
    <property type="entry name" value="DNA-glycosylase"/>
    <property type="match status" value="1"/>
</dbReference>
<dbReference type="InterPro" id="IPR015797">
    <property type="entry name" value="NUDIX_hydrolase-like_dom_sf"/>
</dbReference>
<dbReference type="GO" id="GO:0035485">
    <property type="term" value="F:adenine/guanine mispair binding"/>
    <property type="evidence" value="ECO:0007669"/>
    <property type="project" value="TreeGrafter"/>
</dbReference>
<organism evidence="16 17">
    <name type="scientific">Flavobacterium oncorhynchi</name>
    <dbReference type="NCBI Taxonomy" id="728056"/>
    <lineage>
        <taxon>Bacteria</taxon>
        <taxon>Pseudomonadati</taxon>
        <taxon>Bacteroidota</taxon>
        <taxon>Flavobacteriia</taxon>
        <taxon>Flavobacteriales</taxon>
        <taxon>Flavobacteriaceae</taxon>
        <taxon>Flavobacterium</taxon>
    </lineage>
</organism>
<dbReference type="Gene3D" id="1.10.340.30">
    <property type="entry name" value="Hypothetical protein, domain 2"/>
    <property type="match status" value="1"/>
</dbReference>
<keyword evidence="13 14" id="KW-0326">Glycosidase</keyword>
<evidence type="ECO:0000256" key="8">
    <source>
        <dbReference type="ARBA" id="ARBA00022763"/>
    </source>
</evidence>
<keyword evidence="9" id="KW-0378">Hydrolase</keyword>
<dbReference type="InterPro" id="IPR044298">
    <property type="entry name" value="MIG/MutY"/>
</dbReference>
<protein>
    <recommendedName>
        <fullName evidence="5 14">Adenine DNA glycosylase</fullName>
        <ecNumber evidence="4 14">3.2.2.31</ecNumber>
    </recommendedName>
</protein>
<dbReference type="Gene3D" id="1.10.1670.10">
    <property type="entry name" value="Helix-hairpin-Helix base-excision DNA repair enzymes (C-terminal)"/>
    <property type="match status" value="1"/>
</dbReference>
<dbReference type="InterPro" id="IPR005760">
    <property type="entry name" value="A/G_AdeGlyc_MutY"/>
</dbReference>
<dbReference type="SUPFAM" id="SSF55811">
    <property type="entry name" value="Nudix"/>
    <property type="match status" value="1"/>
</dbReference>
<keyword evidence="12" id="KW-0234">DNA repair</keyword>
<dbReference type="Pfam" id="PF14815">
    <property type="entry name" value="NUDIX_4"/>
    <property type="match status" value="1"/>
</dbReference>
<keyword evidence="7" id="KW-0479">Metal-binding</keyword>
<dbReference type="Proteomes" id="UP000198336">
    <property type="component" value="Unassembled WGS sequence"/>
</dbReference>
<evidence type="ECO:0000256" key="10">
    <source>
        <dbReference type="ARBA" id="ARBA00023004"/>
    </source>
</evidence>
<dbReference type="CDD" id="cd00056">
    <property type="entry name" value="ENDO3c"/>
    <property type="match status" value="1"/>
</dbReference>
<comment type="similarity">
    <text evidence="3 14">Belongs to the Nth/MutY family.</text>
</comment>
<dbReference type="EC" id="3.2.2.31" evidence="4 14"/>
<evidence type="ECO:0000259" key="15">
    <source>
        <dbReference type="SMART" id="SM00478"/>
    </source>
</evidence>
<dbReference type="GO" id="GO:0000701">
    <property type="term" value="F:purine-specific mismatch base pair DNA N-glycosylase activity"/>
    <property type="evidence" value="ECO:0007669"/>
    <property type="project" value="UniProtKB-EC"/>
</dbReference>
<evidence type="ECO:0000256" key="5">
    <source>
        <dbReference type="ARBA" id="ARBA00022023"/>
    </source>
</evidence>
<keyword evidence="17" id="KW-1185">Reference proteome</keyword>
<evidence type="ECO:0000256" key="7">
    <source>
        <dbReference type="ARBA" id="ARBA00022723"/>
    </source>
</evidence>
<comment type="catalytic activity">
    <reaction evidence="1 14">
        <text>Hydrolyzes free adenine bases from 7,8-dihydro-8-oxoguanine:adenine mismatched double-stranded DNA, leaving an apurinic site.</text>
        <dbReference type="EC" id="3.2.2.31"/>
    </reaction>
</comment>
<evidence type="ECO:0000256" key="6">
    <source>
        <dbReference type="ARBA" id="ARBA00022485"/>
    </source>
</evidence>
<keyword evidence="6" id="KW-0004">4Fe-4S</keyword>
<evidence type="ECO:0000313" key="16">
    <source>
        <dbReference type="EMBL" id="OXB03011.1"/>
    </source>
</evidence>
<evidence type="ECO:0000256" key="3">
    <source>
        <dbReference type="ARBA" id="ARBA00008343"/>
    </source>
</evidence>
<dbReference type="GO" id="GO:0034039">
    <property type="term" value="F:8-oxo-7,8-dihydroguanine DNA N-glycosylase activity"/>
    <property type="evidence" value="ECO:0007669"/>
    <property type="project" value="TreeGrafter"/>
</dbReference>
<feature type="domain" description="HhH-GPD" evidence="15">
    <location>
        <begin position="35"/>
        <end position="186"/>
    </location>
</feature>
<comment type="caution">
    <text evidence="16">The sequence shown here is derived from an EMBL/GenBank/DDBJ whole genome shotgun (WGS) entry which is preliminary data.</text>
</comment>